<dbReference type="HOGENOM" id="CLU_028723_1_0_10"/>
<evidence type="ECO:0000256" key="5">
    <source>
        <dbReference type="ARBA" id="ARBA00022801"/>
    </source>
</evidence>
<dbReference type="Pfam" id="PF10502">
    <property type="entry name" value="Peptidase_S26"/>
    <property type="match status" value="2"/>
</dbReference>
<comment type="similarity">
    <text evidence="2 7">Belongs to the peptidase S26 family.</text>
</comment>
<dbReference type="CDD" id="cd06530">
    <property type="entry name" value="S26_SPase_I"/>
    <property type="match status" value="2"/>
</dbReference>
<dbReference type="PANTHER" id="PTHR43390:SF1">
    <property type="entry name" value="CHLOROPLAST PROCESSING PEPTIDASE"/>
    <property type="match status" value="1"/>
</dbReference>
<dbReference type="Proteomes" id="UP000000723">
    <property type="component" value="Chromosome"/>
</dbReference>
<keyword evidence="7" id="KW-0812">Transmembrane</keyword>
<dbReference type="PANTHER" id="PTHR43390">
    <property type="entry name" value="SIGNAL PEPTIDASE I"/>
    <property type="match status" value="1"/>
</dbReference>
<evidence type="ECO:0000259" key="8">
    <source>
        <dbReference type="Pfam" id="PF10502"/>
    </source>
</evidence>
<dbReference type="EC" id="3.4.21.89" evidence="3 7"/>
<evidence type="ECO:0000256" key="3">
    <source>
        <dbReference type="ARBA" id="ARBA00013208"/>
    </source>
</evidence>
<dbReference type="NCBIfam" id="TIGR02227">
    <property type="entry name" value="sigpep_I_bact"/>
    <property type="match status" value="2"/>
</dbReference>
<evidence type="ECO:0000256" key="4">
    <source>
        <dbReference type="ARBA" id="ARBA00019232"/>
    </source>
</evidence>
<feature type="transmembrane region" description="Helical" evidence="7">
    <location>
        <begin position="12"/>
        <end position="32"/>
    </location>
</feature>
<dbReference type="PROSITE" id="PS00761">
    <property type="entry name" value="SPASE_I_3"/>
    <property type="match status" value="1"/>
</dbReference>
<keyword evidence="7" id="KW-0645">Protease</keyword>
<protein>
    <recommendedName>
        <fullName evidence="4 7">Signal peptidase I</fullName>
        <ecNumber evidence="3 7">3.4.21.89</ecNumber>
    </recommendedName>
</protein>
<dbReference type="GO" id="GO:0009003">
    <property type="term" value="F:signal peptidase activity"/>
    <property type="evidence" value="ECO:0007669"/>
    <property type="project" value="UniProtKB-EC"/>
</dbReference>
<keyword evidence="7" id="KW-1133">Transmembrane helix</keyword>
<dbReference type="RefSeq" id="WP_012573378.1">
    <property type="nucleotide sequence ID" value="NC_011565.1"/>
</dbReference>
<dbReference type="EMBL" id="AP010656">
    <property type="protein sequence ID" value="BAG83617.1"/>
    <property type="molecule type" value="Genomic_DNA"/>
</dbReference>
<evidence type="ECO:0000256" key="2">
    <source>
        <dbReference type="ARBA" id="ARBA00009370"/>
    </source>
</evidence>
<dbReference type="eggNOG" id="COG0681">
    <property type="taxonomic scope" value="Bacteria"/>
</dbReference>
<dbReference type="InterPro" id="IPR000223">
    <property type="entry name" value="Pept_S26A_signal_pept_1"/>
</dbReference>
<evidence type="ECO:0000256" key="1">
    <source>
        <dbReference type="ARBA" id="ARBA00000677"/>
    </source>
</evidence>
<dbReference type="PRINTS" id="PR00727">
    <property type="entry name" value="LEADERPTASE"/>
</dbReference>
<feature type="active site" evidence="6">
    <location>
        <position position="222"/>
    </location>
</feature>
<dbReference type="InterPro" id="IPR019533">
    <property type="entry name" value="Peptidase_S26"/>
</dbReference>
<comment type="subcellular location">
    <subcellularLocation>
        <location evidence="7">Membrane</location>
        <topology evidence="7">Single-pass type II membrane protein</topology>
    </subcellularLocation>
</comment>
<dbReference type="SUPFAM" id="SSF51306">
    <property type="entry name" value="LexA/Signal peptidase"/>
    <property type="match status" value="2"/>
</dbReference>
<dbReference type="AlphaFoldDB" id="B6YQZ5"/>
<dbReference type="KEGG" id="aps:CFPG_354"/>
<dbReference type="GO" id="GO:0006465">
    <property type="term" value="P:signal peptide processing"/>
    <property type="evidence" value="ECO:0007669"/>
    <property type="project" value="InterPro"/>
</dbReference>
<dbReference type="InterPro" id="IPR019758">
    <property type="entry name" value="Pept_S26A_signal_pept_1_CS"/>
</dbReference>
<feature type="transmembrane region" description="Helical" evidence="7">
    <location>
        <begin position="38"/>
        <end position="58"/>
    </location>
</feature>
<feature type="domain" description="Peptidase S26" evidence="8">
    <location>
        <begin position="71"/>
        <end position="290"/>
    </location>
</feature>
<dbReference type="STRING" id="511995.CFPG_354"/>
<keyword evidence="10" id="KW-1185">Reference proteome</keyword>
<evidence type="ECO:0000313" key="9">
    <source>
        <dbReference type="EMBL" id="BAG83617.1"/>
    </source>
</evidence>
<comment type="catalytic activity">
    <reaction evidence="1 7">
        <text>Cleavage of hydrophobic, N-terminal signal or leader sequences from secreted and periplasmic proteins.</text>
        <dbReference type="EC" id="3.4.21.89"/>
    </reaction>
</comment>
<evidence type="ECO:0000313" key="10">
    <source>
        <dbReference type="Proteomes" id="UP000000723"/>
    </source>
</evidence>
<comment type="caution">
    <text evidence="7">Lacks conserved residue(s) required for the propagation of feature annotation.</text>
</comment>
<dbReference type="Gene3D" id="2.10.109.10">
    <property type="entry name" value="Umud Fragment, subunit A"/>
    <property type="match status" value="2"/>
</dbReference>
<gene>
    <name evidence="9" type="ordered locus">CFPG_354</name>
</gene>
<keyword evidence="5 7" id="KW-0378">Hydrolase</keyword>
<name>B6YQZ5_AZOPC</name>
<dbReference type="InterPro" id="IPR036286">
    <property type="entry name" value="LexA/Signal_pep-like_sf"/>
</dbReference>
<reference evidence="10" key="1">
    <citation type="journal article" date="2008" name="Science">
        <title>Genome of an endosymbiont coupling N2 fixation to cellulolysis within RT protist cells in termite gut.</title>
        <authorList>
            <person name="Hongoh Y."/>
            <person name="Sharma V.K."/>
            <person name="Prakash T."/>
            <person name="Noda S."/>
            <person name="Toh H."/>
            <person name="Taylor T.D."/>
            <person name="Kudo T."/>
            <person name="Sakaki Y."/>
            <person name="Toyoda A."/>
            <person name="Hattori M."/>
            <person name="Ohkuma M."/>
        </authorList>
    </citation>
    <scope>NUCLEOTIDE SEQUENCE [LARGE SCALE GENOMIC DNA]</scope>
</reference>
<sequence length="472" mass="55539">MDRIRKQISAVSILQWTRFAIVTTLYILFTIWDNNYWLLIGLLLIFDIYILRIIPWGIWKRSNNNILRKITEWIDAIVFALIAVYFVHVFIFQHYEIPTSSLEKTLLVGDYLFVSKIDYGPRIPNTPLAFPMTHNTLPIINTKSYSNYPHWNYKRLRGLGKVKRGDIVVFNFPAGDTVASNYPDYDYYNLVDQLGWERINKEKSTFGKIISRPVDRKENFVKRCIGMPGDSLQIINNIVQINGKALPTPKYAQFNYFIETKSGLLSEKQFRKLGVSKEDQFLCNKSINASFVFKFLDIKPDKNGDFNPVYRIPLTREALIFLKRSGWVKSIRVEPESFGGNTYPYKYDMGWTRDNFGPIWIPKKGETIVLNEKNLALYKRCIVNYEGNTLRQDNNQKIFINEKRTNTYTFNYDYYFMMGDNRHNSLDSRAWGFVPEDHIVGKPLLILMSIDKDRNWCSGKIRWNRVFRPIKD</sequence>
<dbReference type="GO" id="GO:0004252">
    <property type="term" value="F:serine-type endopeptidase activity"/>
    <property type="evidence" value="ECO:0007669"/>
    <property type="project" value="InterPro"/>
</dbReference>
<evidence type="ECO:0000256" key="6">
    <source>
        <dbReference type="PIRSR" id="PIRSR600223-1"/>
    </source>
</evidence>
<feature type="active site" evidence="6">
    <location>
        <position position="101"/>
    </location>
</feature>
<proteinExistence type="inferred from homology"/>
<dbReference type="OrthoDB" id="9802919at2"/>
<dbReference type="GO" id="GO:0016020">
    <property type="term" value="C:membrane"/>
    <property type="evidence" value="ECO:0007669"/>
    <property type="project" value="UniProtKB-SubCell"/>
</dbReference>
<keyword evidence="7" id="KW-0472">Membrane</keyword>
<feature type="transmembrane region" description="Helical" evidence="7">
    <location>
        <begin position="70"/>
        <end position="92"/>
    </location>
</feature>
<evidence type="ECO:0000256" key="7">
    <source>
        <dbReference type="RuleBase" id="RU362042"/>
    </source>
</evidence>
<feature type="domain" description="Peptidase S26" evidence="8">
    <location>
        <begin position="364"/>
        <end position="446"/>
    </location>
</feature>
<organism evidence="9 10">
    <name type="scientific">Azobacteroides pseudotrichonymphae genomovar. CFP2</name>
    <dbReference type="NCBI Taxonomy" id="511995"/>
    <lineage>
        <taxon>Bacteria</taxon>
        <taxon>Pseudomonadati</taxon>
        <taxon>Bacteroidota</taxon>
        <taxon>Bacteroidia</taxon>
        <taxon>Bacteroidales</taxon>
        <taxon>Candidatus Azobacteroides</taxon>
    </lineage>
</organism>
<accession>B6YQZ5</accession>